<sequence length="156" mass="18226">MNKADYIFLYQRDLKKLRAEIFAYHEEDLLWIKLPGTLNSGGNLSQHLIGNLRTYIGLTLGHFPYVRDREAEFSSRLFSKSQLLEELDFLLEIIPESLMKLTESRFSEEYPHDILSISESQSVGLVLTHLSMHLAYHTGQINYHRRITHEKFDGNN</sequence>
<proteinExistence type="predicted"/>
<protein>
    <submittedName>
        <fullName evidence="1">DUF1572 domain-containing protein</fullName>
    </submittedName>
</protein>
<organism evidence="1 2">
    <name type="scientific">Dyadobacter frigoris</name>
    <dbReference type="NCBI Taxonomy" id="2576211"/>
    <lineage>
        <taxon>Bacteria</taxon>
        <taxon>Pseudomonadati</taxon>
        <taxon>Bacteroidota</taxon>
        <taxon>Cytophagia</taxon>
        <taxon>Cytophagales</taxon>
        <taxon>Spirosomataceae</taxon>
        <taxon>Dyadobacter</taxon>
    </lineage>
</organism>
<gene>
    <name evidence="1" type="ORF">FDK13_29295</name>
</gene>
<dbReference type="Gene3D" id="1.20.120.450">
    <property type="entry name" value="dinb family like domain"/>
    <property type="match status" value="1"/>
</dbReference>
<reference evidence="1 2" key="1">
    <citation type="submission" date="2019-05" db="EMBL/GenBank/DDBJ databases">
        <title>Dyadobacter AR-3-8 sp. nov., isolated from arctic soil.</title>
        <authorList>
            <person name="Chaudhary D.K."/>
        </authorList>
    </citation>
    <scope>NUCLEOTIDE SEQUENCE [LARGE SCALE GENOMIC DNA]</scope>
    <source>
        <strain evidence="1 2">AR-3-8</strain>
    </source>
</reference>
<dbReference type="SUPFAM" id="SSF109854">
    <property type="entry name" value="DinB/YfiT-like putative metalloenzymes"/>
    <property type="match status" value="1"/>
</dbReference>
<comment type="caution">
    <text evidence="1">The sequence shown here is derived from an EMBL/GenBank/DDBJ whole genome shotgun (WGS) entry which is preliminary data.</text>
</comment>
<dbReference type="EMBL" id="SZVO01000019">
    <property type="protein sequence ID" value="TKT87415.1"/>
    <property type="molecule type" value="Genomic_DNA"/>
</dbReference>
<dbReference type="Proteomes" id="UP000304900">
    <property type="component" value="Unassembled WGS sequence"/>
</dbReference>
<dbReference type="InterPro" id="IPR011466">
    <property type="entry name" value="DUF1572"/>
</dbReference>
<dbReference type="Pfam" id="PF07609">
    <property type="entry name" value="DUF1572"/>
    <property type="match status" value="1"/>
</dbReference>
<evidence type="ECO:0000313" key="1">
    <source>
        <dbReference type="EMBL" id="TKT87415.1"/>
    </source>
</evidence>
<dbReference type="RefSeq" id="WP_137343580.1">
    <property type="nucleotide sequence ID" value="NZ_BSQH01000004.1"/>
</dbReference>
<dbReference type="AlphaFoldDB" id="A0A4U6CUL2"/>
<keyword evidence="2" id="KW-1185">Reference proteome</keyword>
<evidence type="ECO:0000313" key="2">
    <source>
        <dbReference type="Proteomes" id="UP000304900"/>
    </source>
</evidence>
<dbReference type="OrthoDB" id="893570at2"/>
<dbReference type="InterPro" id="IPR034660">
    <property type="entry name" value="DinB/YfiT-like"/>
</dbReference>
<accession>A0A4U6CUL2</accession>
<name>A0A4U6CUL2_9BACT</name>